<feature type="compositionally biased region" description="Polar residues" evidence="1">
    <location>
        <begin position="191"/>
        <end position="210"/>
    </location>
</feature>
<evidence type="ECO:0000256" key="1">
    <source>
        <dbReference type="SAM" id="MobiDB-lite"/>
    </source>
</evidence>
<protein>
    <recommendedName>
        <fullName evidence="2">Peptidase S74 domain-containing protein</fullName>
    </recommendedName>
</protein>
<organism evidence="3 4">
    <name type="scientific">Lichenibacterium minor</name>
    <dbReference type="NCBI Taxonomy" id="2316528"/>
    <lineage>
        <taxon>Bacteria</taxon>
        <taxon>Pseudomonadati</taxon>
        <taxon>Pseudomonadota</taxon>
        <taxon>Alphaproteobacteria</taxon>
        <taxon>Hyphomicrobiales</taxon>
        <taxon>Lichenihabitantaceae</taxon>
        <taxon>Lichenibacterium</taxon>
    </lineage>
</organism>
<feature type="region of interest" description="Disordered" evidence="1">
    <location>
        <begin position="1"/>
        <end position="24"/>
    </location>
</feature>
<accession>A0A4Q2U3X1</accession>
<proteinExistence type="predicted"/>
<reference evidence="3 4" key="1">
    <citation type="submission" date="2018-12" db="EMBL/GenBank/DDBJ databases">
        <authorList>
            <person name="Grouzdev D.S."/>
            <person name="Krutkina M.S."/>
        </authorList>
    </citation>
    <scope>NUCLEOTIDE SEQUENCE [LARGE SCALE GENOMIC DNA]</scope>
    <source>
        <strain evidence="3 4">RmlP026</strain>
    </source>
</reference>
<evidence type="ECO:0000313" key="3">
    <source>
        <dbReference type="EMBL" id="RYC29651.1"/>
    </source>
</evidence>
<dbReference type="Pfam" id="PF13884">
    <property type="entry name" value="Peptidase_S74"/>
    <property type="match status" value="1"/>
</dbReference>
<sequence length="621" mass="64484">MGKSTPSAPAAPDPYATASAQGTANANTATAQTMLNNANQNTPYGTVQYAQSGSYEITNPDGSKTTVPTMTMQETLNPAQQKLLNQQESLGFQANNAASLALRTANQSLANPVTADNLPALTTSVGAPTLQNSYASGQLSTGYDSGGAIQTGYNTGPALQNSYDSGGAITRGYDAGGPIQSSVGYDLSGTDAHQNANSPTTFGQTQNGVQYFQGGDFSGERDAATNAALARLAPSMAAQSESLNSSLANQGTAQGSAAWNAAQLSQNQAQNDLRLGAVATGDAEQQALFGEQATGNQLYNAAQNQDYSQQLGRGQFAQSGIAANNLANLNEAQFGLAATTANNSARLNAGNFVNQAQLQQNTENAGAAAFANSAQAQANSQNAASANFFNQSVGQQNEQNAALAAFNNAAQFQQNAQNANAAGFYNSAIGNQAQMNAAQAAFSNQAGNQDYQNRLSGATFSNQARDQSLNDQETINNNVVNQFSALMHGGQVQGMPTSTYTPGTLDQTPISADVYQTAALQNQQYQAQLQNSAANTAAMGSALGGIFGGLGKKSDRRLKSEVSPVGRARNGLMIYRYKLAGEAPGWHLGFMADEVALLHPEAVWTDPADGWARVDYERAVA</sequence>
<dbReference type="EMBL" id="QYBB01000044">
    <property type="protein sequence ID" value="RYC29651.1"/>
    <property type="molecule type" value="Genomic_DNA"/>
</dbReference>
<feature type="domain" description="Peptidase S74" evidence="2">
    <location>
        <begin position="554"/>
        <end position="603"/>
    </location>
</feature>
<dbReference type="OrthoDB" id="7226450at2"/>
<evidence type="ECO:0000313" key="4">
    <source>
        <dbReference type="Proteomes" id="UP000290759"/>
    </source>
</evidence>
<dbReference type="RefSeq" id="WP_129229207.1">
    <property type="nucleotide sequence ID" value="NZ_QYBB01000044.1"/>
</dbReference>
<name>A0A4Q2U3X1_9HYPH</name>
<reference evidence="3 4" key="2">
    <citation type="submission" date="2019-02" db="EMBL/GenBank/DDBJ databases">
        <title>'Lichenibacterium ramalinii' gen. nov. sp. nov., 'Lichenibacterium minor' gen. nov. sp. nov.</title>
        <authorList>
            <person name="Pankratov T."/>
        </authorList>
    </citation>
    <scope>NUCLEOTIDE SEQUENCE [LARGE SCALE GENOMIC DNA]</scope>
    <source>
        <strain evidence="3 4">RmlP026</strain>
    </source>
</reference>
<dbReference type="Proteomes" id="UP000290759">
    <property type="component" value="Unassembled WGS sequence"/>
</dbReference>
<feature type="region of interest" description="Disordered" evidence="1">
    <location>
        <begin position="184"/>
        <end position="217"/>
    </location>
</feature>
<evidence type="ECO:0000259" key="2">
    <source>
        <dbReference type="Pfam" id="PF13884"/>
    </source>
</evidence>
<keyword evidence="4" id="KW-1185">Reference proteome</keyword>
<comment type="caution">
    <text evidence="3">The sequence shown here is derived from an EMBL/GenBank/DDBJ whole genome shotgun (WGS) entry which is preliminary data.</text>
</comment>
<dbReference type="AlphaFoldDB" id="A0A4Q2U3X1"/>
<gene>
    <name evidence="3" type="ORF">D3273_22835</name>
</gene>
<dbReference type="InterPro" id="IPR030392">
    <property type="entry name" value="S74_ICA"/>
</dbReference>